<dbReference type="EMBL" id="LR796173">
    <property type="protein sequence ID" value="CAB4123791.1"/>
    <property type="molecule type" value="Genomic_DNA"/>
</dbReference>
<reference evidence="2" key="1">
    <citation type="submission" date="2020-04" db="EMBL/GenBank/DDBJ databases">
        <authorList>
            <person name="Chiriac C."/>
            <person name="Salcher M."/>
            <person name="Ghai R."/>
            <person name="Kavagutti S V."/>
        </authorList>
    </citation>
    <scope>NUCLEOTIDE SEQUENCE</scope>
</reference>
<evidence type="ECO:0000313" key="2">
    <source>
        <dbReference type="EMBL" id="CAB4123791.1"/>
    </source>
</evidence>
<evidence type="ECO:0000313" key="1">
    <source>
        <dbReference type="EMBL" id="CAB4122368.1"/>
    </source>
</evidence>
<dbReference type="EMBL" id="LR796160">
    <property type="protein sequence ID" value="CAB4122368.1"/>
    <property type="molecule type" value="Genomic_DNA"/>
</dbReference>
<organism evidence="2">
    <name type="scientific">uncultured Caudovirales phage</name>
    <dbReference type="NCBI Taxonomy" id="2100421"/>
    <lineage>
        <taxon>Viruses</taxon>
        <taxon>Duplodnaviria</taxon>
        <taxon>Heunggongvirae</taxon>
        <taxon>Uroviricota</taxon>
        <taxon>Caudoviricetes</taxon>
        <taxon>Peduoviridae</taxon>
        <taxon>Maltschvirus</taxon>
        <taxon>Maltschvirus maltsch</taxon>
    </lineage>
</organism>
<gene>
    <name evidence="1" type="ORF">UFOVP32_13</name>
    <name evidence="2" type="ORF">UFOVP50_63</name>
</gene>
<proteinExistence type="predicted"/>
<name>A0A6J5KPI4_9CAUD</name>
<sequence>MNFDLPGMDTKTLSEEGVPMIVKKINSDMPLLDKNGDPVTITVLGPDSIKYRSLSRAQVRKRVQRAAAGNMEVNFEEDEGDALDILVACTIAWTGVNTPAGDAIPCTPEAVRNLYTVYPVIRDQVDLFSAQRVNFTKAS</sequence>
<protein>
    <submittedName>
        <fullName evidence="2">Uncharacterized protein</fullName>
    </submittedName>
</protein>
<accession>A0A6J5KPI4</accession>